<gene>
    <name evidence="6" type="primary">U2SURP</name>
    <name evidence="6" type="ORF">TNCT_277591</name>
</gene>
<evidence type="ECO:0000256" key="3">
    <source>
        <dbReference type="SAM" id="Coils"/>
    </source>
</evidence>
<dbReference type="InterPro" id="IPR035979">
    <property type="entry name" value="RBD_domain_sf"/>
</dbReference>
<feature type="region of interest" description="Disordered" evidence="4">
    <location>
        <begin position="1"/>
        <end position="46"/>
    </location>
</feature>
<reference evidence="6" key="1">
    <citation type="submission" date="2020-07" db="EMBL/GenBank/DDBJ databases">
        <title>Multicomponent nature underlies the extraordinary mechanical properties of spider dragline silk.</title>
        <authorList>
            <person name="Kono N."/>
            <person name="Nakamura H."/>
            <person name="Mori M."/>
            <person name="Yoshida Y."/>
            <person name="Ohtoshi R."/>
            <person name="Malay A.D."/>
            <person name="Moran D.A.P."/>
            <person name="Tomita M."/>
            <person name="Numata K."/>
            <person name="Arakawa K."/>
        </authorList>
    </citation>
    <scope>NUCLEOTIDE SEQUENCE</scope>
</reference>
<dbReference type="GO" id="GO:0005634">
    <property type="term" value="C:nucleus"/>
    <property type="evidence" value="ECO:0007669"/>
    <property type="project" value="TreeGrafter"/>
</dbReference>
<accession>A0A8X6GRB6</accession>
<sequence>MSTSKGSESPTRGQKVKAFNINPVGKKGGKPELDKNRKDPKLKCSEEEKAAAEVYEEFLASFDEPTKHGKLFVRGTVINAGSGEEKPTVQTGKLYKPPKLAEVVKKVPEEKLETAKEKAERIERQNKKREKEKKKSNLELFKEELRMIQEEREERHRLKNVVKEQVKVADDYRYPSYGSYDTGDPSTTNLYLGNLNPKMTEQQLCEVFGRFGPLASVKIMWPRSDEERARDGIVALLHL</sequence>
<feature type="coiled-coil region" evidence="3">
    <location>
        <begin position="105"/>
        <end position="161"/>
    </location>
</feature>
<dbReference type="InterPro" id="IPR051485">
    <property type="entry name" value="SR-CTD_assoc_factor"/>
</dbReference>
<keyword evidence="3" id="KW-0175">Coiled coil</keyword>
<feature type="compositionally biased region" description="Polar residues" evidence="4">
    <location>
        <begin position="1"/>
        <end position="12"/>
    </location>
</feature>
<name>A0A8X6GRB6_TRICU</name>
<dbReference type="PANTHER" id="PTHR23140:SF0">
    <property type="entry name" value="U2 SNRNP-ASSOCIATED SURP MOTIF-CONTAINING PROTEIN"/>
    <property type="match status" value="1"/>
</dbReference>
<dbReference type="InterPro" id="IPR012677">
    <property type="entry name" value="Nucleotide-bd_a/b_plait_sf"/>
</dbReference>
<comment type="caution">
    <text evidence="6">The sequence shown here is derived from an EMBL/GenBank/DDBJ whole genome shotgun (WGS) entry which is preliminary data.</text>
</comment>
<protein>
    <recommendedName>
        <fullName evidence="5">RRM domain-containing protein</fullName>
    </recommendedName>
</protein>
<feature type="compositionally biased region" description="Basic and acidic residues" evidence="4">
    <location>
        <begin position="29"/>
        <end position="46"/>
    </location>
</feature>
<evidence type="ECO:0000256" key="2">
    <source>
        <dbReference type="PROSITE-ProRule" id="PRU00176"/>
    </source>
</evidence>
<keyword evidence="7" id="KW-1185">Reference proteome</keyword>
<dbReference type="Proteomes" id="UP000887116">
    <property type="component" value="Unassembled WGS sequence"/>
</dbReference>
<dbReference type="AlphaFoldDB" id="A0A8X6GRB6"/>
<evidence type="ECO:0000256" key="4">
    <source>
        <dbReference type="SAM" id="MobiDB-lite"/>
    </source>
</evidence>
<dbReference type="Gene3D" id="3.30.70.330">
    <property type="match status" value="1"/>
</dbReference>
<evidence type="ECO:0000256" key="1">
    <source>
        <dbReference type="ARBA" id="ARBA00022884"/>
    </source>
</evidence>
<dbReference type="PANTHER" id="PTHR23140">
    <property type="entry name" value="RNA PROCESSING PROTEIN LD23810P"/>
    <property type="match status" value="1"/>
</dbReference>
<evidence type="ECO:0000313" key="7">
    <source>
        <dbReference type="Proteomes" id="UP000887116"/>
    </source>
</evidence>
<dbReference type="EMBL" id="BMAO01036310">
    <property type="protein sequence ID" value="GFR09766.1"/>
    <property type="molecule type" value="Genomic_DNA"/>
</dbReference>
<organism evidence="6 7">
    <name type="scientific">Trichonephila clavata</name>
    <name type="common">Joro spider</name>
    <name type="synonym">Nephila clavata</name>
    <dbReference type="NCBI Taxonomy" id="2740835"/>
    <lineage>
        <taxon>Eukaryota</taxon>
        <taxon>Metazoa</taxon>
        <taxon>Ecdysozoa</taxon>
        <taxon>Arthropoda</taxon>
        <taxon>Chelicerata</taxon>
        <taxon>Arachnida</taxon>
        <taxon>Araneae</taxon>
        <taxon>Araneomorphae</taxon>
        <taxon>Entelegynae</taxon>
        <taxon>Araneoidea</taxon>
        <taxon>Nephilidae</taxon>
        <taxon>Trichonephila</taxon>
    </lineage>
</organism>
<dbReference type="Pfam" id="PF00076">
    <property type="entry name" value="RRM_1"/>
    <property type="match status" value="1"/>
</dbReference>
<dbReference type="GO" id="GO:0003723">
    <property type="term" value="F:RNA binding"/>
    <property type="evidence" value="ECO:0007669"/>
    <property type="project" value="UniProtKB-UniRule"/>
</dbReference>
<feature type="domain" description="RRM" evidence="5">
    <location>
        <begin position="188"/>
        <end position="239"/>
    </location>
</feature>
<keyword evidence="1 2" id="KW-0694">RNA-binding</keyword>
<evidence type="ECO:0000313" key="6">
    <source>
        <dbReference type="EMBL" id="GFR09766.1"/>
    </source>
</evidence>
<dbReference type="PROSITE" id="PS50102">
    <property type="entry name" value="RRM"/>
    <property type="match status" value="1"/>
</dbReference>
<dbReference type="OrthoDB" id="6537970at2759"/>
<dbReference type="InterPro" id="IPR000504">
    <property type="entry name" value="RRM_dom"/>
</dbReference>
<proteinExistence type="predicted"/>
<dbReference type="SUPFAM" id="SSF54928">
    <property type="entry name" value="RNA-binding domain, RBD"/>
    <property type="match status" value="1"/>
</dbReference>
<evidence type="ECO:0000259" key="5">
    <source>
        <dbReference type="PROSITE" id="PS50102"/>
    </source>
</evidence>